<evidence type="ECO:0000313" key="8">
    <source>
        <dbReference type="EMBL" id="XBP95022.1"/>
    </source>
</evidence>
<evidence type="ECO:0000256" key="2">
    <source>
        <dbReference type="ARBA" id="ARBA00022643"/>
    </source>
</evidence>
<keyword evidence="4 6" id="KW-0520">NAD</keyword>
<dbReference type="Gene3D" id="3.40.50.360">
    <property type="match status" value="1"/>
</dbReference>
<dbReference type="InterPro" id="IPR029039">
    <property type="entry name" value="Flavoprotein-like_sf"/>
</dbReference>
<reference evidence="9" key="2">
    <citation type="submission" date="2024-06" db="EMBL/GenBank/DDBJ databases">
        <title>Micromonospora mangrovi CCTCC AA 2012012 genome sequences.</title>
        <authorList>
            <person name="Gao J."/>
        </authorList>
    </citation>
    <scope>NUCLEOTIDE SEQUENCE</scope>
    <source>
        <strain evidence="9">CCTCC AA 2012012</strain>
    </source>
</reference>
<dbReference type="EC" id="1.6.5.-" evidence="6"/>
<dbReference type="EMBL" id="CP157762">
    <property type="protein sequence ID" value="XBP95022.1"/>
    <property type="molecule type" value="Genomic_DNA"/>
</dbReference>
<sequence>MSHNGSDHDSAPVRILRVDSSGRYGDSLSRRLTGRLTEALGRRHPDAVVVNRDVAQGVPFLTETTIAASFTPPADRTPGQAQALSTSDHLVAELLSADYLVIGVPIYNFSVPATLKAYFDQVARAGVTFSYSPEGPTGLVTRVRTAYVALTSNGVRLGSEADHASAFIRQFLGFLGITDVRFVDGSGLLFGGNGHEEQLIGAVDGLVPVAA</sequence>
<accession>A0AAU8HI69</accession>
<gene>
    <name evidence="6" type="primary">azoR</name>
    <name evidence="9" type="ORF">ABUL08_06460</name>
    <name evidence="8" type="ORF">VK199_06415</name>
</gene>
<dbReference type="InterPro" id="IPR023048">
    <property type="entry name" value="NADH:quinone_OxRdtase_FMN_depd"/>
</dbReference>
<feature type="domain" description="Flavodoxin-like fold" evidence="7">
    <location>
        <begin position="14"/>
        <end position="194"/>
    </location>
</feature>
<evidence type="ECO:0000256" key="4">
    <source>
        <dbReference type="ARBA" id="ARBA00023027"/>
    </source>
</evidence>
<dbReference type="InterPro" id="IPR003680">
    <property type="entry name" value="Flavodoxin_fold"/>
</dbReference>
<comment type="catalytic activity">
    <reaction evidence="6">
        <text>2 a quinone + NADH + H(+) = 2 a 1,4-benzosemiquinone + NAD(+)</text>
        <dbReference type="Rhea" id="RHEA:65952"/>
        <dbReference type="ChEBI" id="CHEBI:15378"/>
        <dbReference type="ChEBI" id="CHEBI:57540"/>
        <dbReference type="ChEBI" id="CHEBI:57945"/>
        <dbReference type="ChEBI" id="CHEBI:132124"/>
        <dbReference type="ChEBI" id="CHEBI:134225"/>
    </reaction>
</comment>
<dbReference type="EMBL" id="CP159342">
    <property type="protein sequence ID" value="XCH75725.1"/>
    <property type="molecule type" value="Genomic_DNA"/>
</dbReference>
<comment type="subunit">
    <text evidence="6">Homodimer.</text>
</comment>
<dbReference type="HAMAP" id="MF_01216">
    <property type="entry name" value="Azoreductase_type1"/>
    <property type="match status" value="1"/>
</dbReference>
<evidence type="ECO:0000256" key="1">
    <source>
        <dbReference type="ARBA" id="ARBA00022630"/>
    </source>
</evidence>
<keyword evidence="1 6" id="KW-0285">Flavoprotein</keyword>
<comment type="function">
    <text evidence="6">Also exhibits azoreductase activity. Catalyzes the reductive cleavage of the azo bond in aromatic azo compounds to the corresponding amines.</text>
</comment>
<proteinExistence type="inferred from homology"/>
<name>A0AAU8HI69_9ACTN</name>
<comment type="catalytic activity">
    <reaction evidence="5">
        <text>N,N-dimethyl-1,4-phenylenediamine + anthranilate + 2 NAD(+) = 2-(4-dimethylaminophenyl)diazenylbenzoate + 2 NADH + 2 H(+)</text>
        <dbReference type="Rhea" id="RHEA:55872"/>
        <dbReference type="ChEBI" id="CHEBI:15378"/>
        <dbReference type="ChEBI" id="CHEBI:15783"/>
        <dbReference type="ChEBI" id="CHEBI:16567"/>
        <dbReference type="ChEBI" id="CHEBI:57540"/>
        <dbReference type="ChEBI" id="CHEBI:57945"/>
        <dbReference type="ChEBI" id="CHEBI:71579"/>
        <dbReference type="EC" id="1.7.1.17"/>
    </reaction>
    <physiologicalReaction direction="right-to-left" evidence="5">
        <dbReference type="Rhea" id="RHEA:55874"/>
    </physiologicalReaction>
</comment>
<dbReference type="SUPFAM" id="SSF52218">
    <property type="entry name" value="Flavoproteins"/>
    <property type="match status" value="1"/>
</dbReference>
<evidence type="ECO:0000256" key="5">
    <source>
        <dbReference type="ARBA" id="ARBA00048542"/>
    </source>
</evidence>
<dbReference type="RefSeq" id="WP_350935451.1">
    <property type="nucleotide sequence ID" value="NZ_CP157762.1"/>
</dbReference>
<protein>
    <recommendedName>
        <fullName evidence="6">FMN dependent NADH:quinone oxidoreductase</fullName>
        <ecNumber evidence="6">1.6.5.-</ecNumber>
    </recommendedName>
    <alternativeName>
        <fullName evidence="6">Azo-dye reductase</fullName>
    </alternativeName>
    <alternativeName>
        <fullName evidence="6">FMN-dependent NADH-azo compound oxidoreductase</fullName>
    </alternativeName>
    <alternativeName>
        <fullName evidence="6">FMN-dependent NADH-azoreductase</fullName>
        <ecNumber evidence="6">1.7.1.17</ecNumber>
    </alternativeName>
</protein>
<dbReference type="PANTHER" id="PTHR43741">
    <property type="entry name" value="FMN-DEPENDENT NADH-AZOREDUCTASE 1"/>
    <property type="match status" value="1"/>
</dbReference>
<evidence type="ECO:0000256" key="6">
    <source>
        <dbReference type="HAMAP-Rule" id="MF_01216"/>
    </source>
</evidence>
<feature type="binding site" evidence="6">
    <location>
        <position position="21"/>
    </location>
    <ligand>
        <name>FMN</name>
        <dbReference type="ChEBI" id="CHEBI:58210"/>
    </ligand>
</feature>
<dbReference type="EC" id="1.7.1.17" evidence="6"/>
<dbReference type="Pfam" id="PF02525">
    <property type="entry name" value="Flavodoxin_2"/>
    <property type="match status" value="1"/>
</dbReference>
<dbReference type="AlphaFoldDB" id="A0AAU8HI69"/>
<dbReference type="GO" id="GO:0009055">
    <property type="term" value="F:electron transfer activity"/>
    <property type="evidence" value="ECO:0007669"/>
    <property type="project" value="UniProtKB-UniRule"/>
</dbReference>
<keyword evidence="3 6" id="KW-0560">Oxidoreductase</keyword>
<organism evidence="9">
    <name type="scientific">Micromonospora sp. CCTCC AA 2012012</name>
    <dbReference type="NCBI Taxonomy" id="3111921"/>
    <lineage>
        <taxon>Bacteria</taxon>
        <taxon>Bacillati</taxon>
        <taxon>Actinomycetota</taxon>
        <taxon>Actinomycetes</taxon>
        <taxon>Micromonosporales</taxon>
        <taxon>Micromonosporaceae</taxon>
        <taxon>Micromonospora</taxon>
    </lineage>
</organism>
<evidence type="ECO:0000256" key="3">
    <source>
        <dbReference type="ARBA" id="ARBA00023002"/>
    </source>
</evidence>
<dbReference type="GO" id="GO:0016655">
    <property type="term" value="F:oxidoreductase activity, acting on NAD(P)H, quinone or similar compound as acceptor"/>
    <property type="evidence" value="ECO:0007669"/>
    <property type="project" value="InterPro"/>
</dbReference>
<comment type="function">
    <text evidence="6">Quinone reductase that provides resistance to thiol-specific stress caused by electrophilic quinones.</text>
</comment>
<reference evidence="8" key="1">
    <citation type="submission" date="2024-01" db="EMBL/GenBank/DDBJ databases">
        <title>The genome sequence of Micromonospora mangrovi CCTCC AA 2012012.</title>
        <authorList>
            <person name="Gao J."/>
        </authorList>
    </citation>
    <scope>NUCLEOTIDE SEQUENCE</scope>
    <source>
        <strain evidence="8">CCTCC AA 2012012</strain>
    </source>
</reference>
<feature type="binding site" evidence="6">
    <location>
        <begin position="27"/>
        <end position="29"/>
    </location>
    <ligand>
        <name>FMN</name>
        <dbReference type="ChEBI" id="CHEBI:58210"/>
    </ligand>
</feature>
<comment type="cofactor">
    <cofactor evidence="6">
        <name>FMN</name>
        <dbReference type="ChEBI" id="CHEBI:58210"/>
    </cofactor>
    <text evidence="6">Binds 1 FMN per subunit.</text>
</comment>
<comment type="caution">
    <text evidence="6">Lacks conserved residue(s) required for the propagation of feature annotation.</text>
</comment>
<evidence type="ECO:0000313" key="9">
    <source>
        <dbReference type="EMBL" id="XCH75725.1"/>
    </source>
</evidence>
<dbReference type="GO" id="GO:0010181">
    <property type="term" value="F:FMN binding"/>
    <property type="evidence" value="ECO:0007669"/>
    <property type="project" value="UniProtKB-UniRule"/>
</dbReference>
<dbReference type="PANTHER" id="PTHR43741:SF4">
    <property type="entry name" value="FMN-DEPENDENT NADH:QUINONE OXIDOREDUCTASE"/>
    <property type="match status" value="1"/>
</dbReference>
<dbReference type="InterPro" id="IPR050104">
    <property type="entry name" value="FMN-dep_NADH:Q_OxRdtase_AzoR1"/>
</dbReference>
<evidence type="ECO:0000259" key="7">
    <source>
        <dbReference type="Pfam" id="PF02525"/>
    </source>
</evidence>
<keyword evidence="2 6" id="KW-0288">FMN</keyword>
<comment type="similarity">
    <text evidence="6">Belongs to the azoreductase type 1 family.</text>
</comment>
<dbReference type="GO" id="GO:0016652">
    <property type="term" value="F:oxidoreductase activity, acting on NAD(P)H as acceptor"/>
    <property type="evidence" value="ECO:0007669"/>
    <property type="project" value="UniProtKB-UniRule"/>
</dbReference>